<dbReference type="Gene3D" id="3.40.1000.70">
    <property type="entry name" value="PknH-like extracellular domain"/>
    <property type="match status" value="1"/>
</dbReference>
<dbReference type="Proteomes" id="UP000188532">
    <property type="component" value="Unassembled WGS sequence"/>
</dbReference>
<dbReference type="EC" id="2.7.11.1" evidence="1"/>
<evidence type="ECO:0000259" key="8">
    <source>
        <dbReference type="PROSITE" id="PS50011"/>
    </source>
</evidence>
<feature type="domain" description="Protein kinase" evidence="8">
    <location>
        <begin position="1"/>
        <end position="112"/>
    </location>
</feature>
<evidence type="ECO:0000313" key="9">
    <source>
        <dbReference type="EMBL" id="OOK65401.1"/>
    </source>
</evidence>
<dbReference type="PANTHER" id="PTHR43671:SF13">
    <property type="entry name" value="SERINE_THREONINE-PROTEIN KINASE NEK2"/>
    <property type="match status" value="1"/>
</dbReference>
<evidence type="ECO:0000256" key="6">
    <source>
        <dbReference type="SAM" id="MobiDB-lite"/>
    </source>
</evidence>
<keyword evidence="7" id="KW-0812">Transmembrane</keyword>
<dbReference type="EMBL" id="MVBN01000011">
    <property type="protein sequence ID" value="OOK65401.1"/>
    <property type="molecule type" value="Genomic_DNA"/>
</dbReference>
<dbReference type="InterPro" id="IPR026954">
    <property type="entry name" value="PknH-like_Extracell"/>
</dbReference>
<dbReference type="InterPro" id="IPR000719">
    <property type="entry name" value="Prot_kinase_dom"/>
</dbReference>
<dbReference type="Pfam" id="PF00069">
    <property type="entry name" value="Pkinase"/>
    <property type="match status" value="1"/>
</dbReference>
<keyword evidence="5" id="KW-0067">ATP-binding</keyword>
<evidence type="ECO:0000256" key="3">
    <source>
        <dbReference type="ARBA" id="ARBA00022741"/>
    </source>
</evidence>
<dbReference type="Pfam" id="PF14032">
    <property type="entry name" value="PknH_C"/>
    <property type="match status" value="1"/>
</dbReference>
<evidence type="ECO:0000256" key="7">
    <source>
        <dbReference type="SAM" id="Phobius"/>
    </source>
</evidence>
<feature type="transmembrane region" description="Helical" evidence="7">
    <location>
        <begin position="168"/>
        <end position="189"/>
    </location>
</feature>
<evidence type="ECO:0000313" key="10">
    <source>
        <dbReference type="Proteomes" id="UP000188532"/>
    </source>
</evidence>
<dbReference type="GO" id="GO:0004674">
    <property type="term" value="F:protein serine/threonine kinase activity"/>
    <property type="evidence" value="ECO:0007669"/>
    <property type="project" value="UniProtKB-EC"/>
</dbReference>
<dbReference type="PANTHER" id="PTHR43671">
    <property type="entry name" value="SERINE/THREONINE-PROTEIN KINASE NEK"/>
    <property type="match status" value="1"/>
</dbReference>
<name>A0A1V3WGJ1_MYCKA</name>
<evidence type="ECO:0000256" key="4">
    <source>
        <dbReference type="ARBA" id="ARBA00022777"/>
    </source>
</evidence>
<organism evidence="9 10">
    <name type="scientific">Mycobacterium kansasii</name>
    <dbReference type="NCBI Taxonomy" id="1768"/>
    <lineage>
        <taxon>Bacteria</taxon>
        <taxon>Bacillati</taxon>
        <taxon>Actinomycetota</taxon>
        <taxon>Actinomycetes</taxon>
        <taxon>Mycobacteriales</taxon>
        <taxon>Mycobacteriaceae</taxon>
        <taxon>Mycobacterium</taxon>
    </lineage>
</organism>
<dbReference type="InterPro" id="IPR050660">
    <property type="entry name" value="NEK_Ser/Thr_kinase"/>
</dbReference>
<protein>
    <recommendedName>
        <fullName evidence="1">non-specific serine/threonine protein kinase</fullName>
        <ecNumber evidence="1">2.7.11.1</ecNumber>
    </recommendedName>
</protein>
<sequence>MATVAYAAPEVLSNAPIDHRSDIYSLGCTLYRLLTGHPPYPATNGAAGVMAAHLFSPPPRVTDQVPTLPAPLDQVIAVAMAKDPAARFPSASALAVAASAALHDATRHHPLPAVPSGEVVSYPSSWPAPAWWQHSGPRTMASPGPPLPLAPPPRGLDPAITRRRRRGVAIGASLAAVVLLAATIAIAAWPDHTTTPNPTDAGSAPAADGTPPEAQGPPATDITGPQLRPILLTANDIARATGGQAVTLETDTAAPFNDVDTVDNPQCLGAWAPGQQTVYASTGYTGMAAQTLRAINQSSSQDGVTQAVIAYPSQDKAAVAYVNQRGQWALCGGKPLTVTPTGQPPQTWDFAQPVTTSGVLTLAATLRGTATSCQHGLLARGNVVIDLRQCRPTGANVTALASATAAKIPRQ</sequence>
<evidence type="ECO:0000256" key="2">
    <source>
        <dbReference type="ARBA" id="ARBA00022679"/>
    </source>
</evidence>
<keyword evidence="7" id="KW-1133">Transmembrane helix</keyword>
<keyword evidence="4 9" id="KW-0418">Kinase</keyword>
<comment type="caution">
    <text evidence="9">The sequence shown here is derived from an EMBL/GenBank/DDBJ whole genome shotgun (WGS) entry which is preliminary data.</text>
</comment>
<dbReference type="InterPro" id="IPR038232">
    <property type="entry name" value="PknH-like_Extracell_sf"/>
</dbReference>
<dbReference type="SUPFAM" id="SSF56112">
    <property type="entry name" value="Protein kinase-like (PK-like)"/>
    <property type="match status" value="1"/>
</dbReference>
<dbReference type="Gene3D" id="1.10.510.10">
    <property type="entry name" value="Transferase(Phosphotransferase) domain 1"/>
    <property type="match status" value="1"/>
</dbReference>
<dbReference type="GO" id="GO:0005524">
    <property type="term" value="F:ATP binding"/>
    <property type="evidence" value="ECO:0007669"/>
    <property type="project" value="UniProtKB-KW"/>
</dbReference>
<keyword evidence="3" id="KW-0547">Nucleotide-binding</keyword>
<evidence type="ECO:0000256" key="5">
    <source>
        <dbReference type="ARBA" id="ARBA00022840"/>
    </source>
</evidence>
<dbReference type="InterPro" id="IPR011009">
    <property type="entry name" value="Kinase-like_dom_sf"/>
</dbReference>
<accession>A0A1V3WGJ1</accession>
<dbReference type="AlphaFoldDB" id="A0A1V3WGJ1"/>
<keyword evidence="7" id="KW-0472">Membrane</keyword>
<gene>
    <name evidence="9" type="ORF">BZL29_7983</name>
</gene>
<dbReference type="PROSITE" id="PS50011">
    <property type="entry name" value="PROTEIN_KINASE_DOM"/>
    <property type="match status" value="1"/>
</dbReference>
<reference evidence="9 10" key="1">
    <citation type="submission" date="2017-02" db="EMBL/GenBank/DDBJ databases">
        <title>Complete genome sequences of Mycobacterium kansasii strains isolated from rhesus macaques.</title>
        <authorList>
            <person name="Panda A."/>
            <person name="Nagaraj S."/>
            <person name="Zhao X."/>
            <person name="Tettelin H."/>
            <person name="Detolla L.J."/>
        </authorList>
    </citation>
    <scope>NUCLEOTIDE SEQUENCE [LARGE SCALE GENOMIC DNA]</scope>
    <source>
        <strain evidence="9 10">11-3469</strain>
    </source>
</reference>
<feature type="region of interest" description="Disordered" evidence="6">
    <location>
        <begin position="191"/>
        <end position="225"/>
    </location>
</feature>
<keyword evidence="2" id="KW-0808">Transferase</keyword>
<proteinExistence type="predicted"/>
<evidence type="ECO:0000256" key="1">
    <source>
        <dbReference type="ARBA" id="ARBA00012513"/>
    </source>
</evidence>